<feature type="chain" id="PRO_5038456755" evidence="2">
    <location>
        <begin position="23"/>
        <end position="184"/>
    </location>
</feature>
<feature type="region of interest" description="Disordered" evidence="1">
    <location>
        <begin position="19"/>
        <end position="39"/>
    </location>
</feature>
<accession>A0A3N1ZX75</accession>
<dbReference type="AlphaFoldDB" id="A0A3N1ZX75"/>
<evidence type="ECO:0000313" key="3">
    <source>
        <dbReference type="EMBL" id="ROR55087.1"/>
    </source>
</evidence>
<keyword evidence="2" id="KW-0732">Signal</keyword>
<evidence type="ECO:0000256" key="1">
    <source>
        <dbReference type="SAM" id="MobiDB-lite"/>
    </source>
</evidence>
<organism evidence="3 4">
    <name type="scientific">Luteococcus japonicus</name>
    <dbReference type="NCBI Taxonomy" id="33984"/>
    <lineage>
        <taxon>Bacteria</taxon>
        <taxon>Bacillati</taxon>
        <taxon>Actinomycetota</taxon>
        <taxon>Actinomycetes</taxon>
        <taxon>Propionibacteriales</taxon>
        <taxon>Propionibacteriaceae</taxon>
        <taxon>Luteococcus</taxon>
    </lineage>
</organism>
<dbReference type="PROSITE" id="PS51257">
    <property type="entry name" value="PROKAR_LIPOPROTEIN"/>
    <property type="match status" value="1"/>
</dbReference>
<dbReference type="Proteomes" id="UP000275749">
    <property type="component" value="Unassembled WGS sequence"/>
</dbReference>
<comment type="caution">
    <text evidence="3">The sequence shown here is derived from an EMBL/GenBank/DDBJ whole genome shotgun (WGS) entry which is preliminary data.</text>
</comment>
<evidence type="ECO:0000256" key="2">
    <source>
        <dbReference type="SAM" id="SignalP"/>
    </source>
</evidence>
<sequence>MRKLVLLVALGCAVTACSPSEPAPTGAPTPTLAGTPSVDPSTDPLYLEAVDVYKKFFAEVDKAEMSGFKPASLSPAIDPYVTGTMKESVEAGYKADKATGLRFQQSSRSTTLKFAPNPGISNGGSTVSIRVCVDATRQQIIDPSTNDVVGTGSLTYSEVFFKRSGAHLRAFAEQADGVMKCPIP</sequence>
<proteinExistence type="predicted"/>
<reference evidence="3 4" key="1">
    <citation type="submission" date="2018-11" db="EMBL/GenBank/DDBJ databases">
        <title>Sequencing the genomes of 1000 actinobacteria strains.</title>
        <authorList>
            <person name="Klenk H.-P."/>
        </authorList>
    </citation>
    <scope>NUCLEOTIDE SEQUENCE [LARGE SCALE GENOMIC DNA]</scope>
    <source>
        <strain evidence="3 4">DSM 10546</strain>
    </source>
</reference>
<dbReference type="RefSeq" id="WP_123575999.1">
    <property type="nucleotide sequence ID" value="NZ_RKHG01000001.1"/>
</dbReference>
<feature type="signal peptide" evidence="2">
    <location>
        <begin position="1"/>
        <end position="22"/>
    </location>
</feature>
<evidence type="ECO:0000313" key="4">
    <source>
        <dbReference type="Proteomes" id="UP000275749"/>
    </source>
</evidence>
<protein>
    <submittedName>
        <fullName evidence="3">Uncharacterized protein</fullName>
    </submittedName>
</protein>
<feature type="compositionally biased region" description="Low complexity" evidence="1">
    <location>
        <begin position="28"/>
        <end position="37"/>
    </location>
</feature>
<name>A0A3N1ZX75_9ACTN</name>
<dbReference type="EMBL" id="RKHG01000001">
    <property type="protein sequence ID" value="ROR55087.1"/>
    <property type="molecule type" value="Genomic_DNA"/>
</dbReference>
<gene>
    <name evidence="3" type="ORF">EDD41_2339</name>
</gene>